<dbReference type="InterPro" id="IPR018177">
    <property type="entry name" value="L-lactate_DH_AS"/>
</dbReference>
<evidence type="ECO:0000256" key="4">
    <source>
        <dbReference type="ARBA" id="ARBA00012967"/>
    </source>
</evidence>
<feature type="binding site" evidence="10">
    <location>
        <begin position="149"/>
        <end position="152"/>
    </location>
    <ligand>
        <name>substrate</name>
    </ligand>
</feature>
<feature type="binding site" evidence="10">
    <location>
        <position position="229"/>
    </location>
    <ligand>
        <name>substrate</name>
    </ligand>
</feature>
<comment type="pathway">
    <text evidence="1 10">Fermentation; pyruvate fermentation to lactate; (S)-lactate from pyruvate: step 1/1.</text>
</comment>
<evidence type="ECO:0000259" key="13">
    <source>
        <dbReference type="Pfam" id="PF00056"/>
    </source>
</evidence>
<dbReference type="FunFam" id="3.40.50.720:FF:000018">
    <property type="entry name" value="Malate dehydrogenase"/>
    <property type="match status" value="1"/>
</dbReference>
<evidence type="ECO:0000256" key="1">
    <source>
        <dbReference type="ARBA" id="ARBA00004843"/>
    </source>
</evidence>
<dbReference type="GO" id="GO:0006096">
    <property type="term" value="P:glycolytic process"/>
    <property type="evidence" value="ECO:0007669"/>
    <property type="project" value="UniProtKB-UniRule"/>
</dbReference>
<sequence length="316" mass="34079">MIKPRKVVLVGDGAVGSSYAYAMMNRGLGEEFPIIDIVKNKVKGDVMDLEDAQVFTEPKHVYFGTYKDCKDADIVVITAGTPQKKGETRLALVSRNMHIVASIVKPVVQSGFKGIFVVSANPVDIITAAVQKLSGWPKNKVIGTGTSLDTTRLQVALGKKLHLNPQSINAYIMGEHGDSEFADLAEASAGNRPLLSMIKEAGISKDELTKLVAKVRNKAYYIINAKGATYYGVAEALTRICQAVLKNENTILPTDAPLNGEYGLKDVYIGSPTVINASGIAKVIQVPLNDQEETLMKKSAATLRKVAKKGMDSLKK</sequence>
<dbReference type="InterPro" id="IPR022383">
    <property type="entry name" value="Lactate/malate_DH_C"/>
</dbReference>
<dbReference type="GO" id="GO:0004459">
    <property type="term" value="F:L-lactate dehydrogenase (NAD+) activity"/>
    <property type="evidence" value="ECO:0007669"/>
    <property type="project" value="UniProtKB-UniRule"/>
</dbReference>
<dbReference type="EC" id="1.1.1.27" evidence="4 10"/>
<dbReference type="GO" id="GO:0005737">
    <property type="term" value="C:cytoplasm"/>
    <property type="evidence" value="ECO:0007669"/>
    <property type="project" value="UniProtKB-SubCell"/>
</dbReference>
<comment type="function">
    <text evidence="9 10">Catalyzes the conversion of lactate to pyruvate.</text>
</comment>
<feature type="binding site" evidence="12">
    <location>
        <position position="96"/>
    </location>
    <ligand>
        <name>NAD(+)</name>
        <dbReference type="ChEBI" id="CHEBI:57540"/>
    </ligand>
</feature>
<feature type="binding site" evidence="10">
    <location>
        <position position="83"/>
    </location>
    <ligand>
        <name>substrate</name>
    </ligand>
</feature>
<evidence type="ECO:0000313" key="16">
    <source>
        <dbReference type="Proteomes" id="UP000294321"/>
    </source>
</evidence>
<evidence type="ECO:0000256" key="6">
    <source>
        <dbReference type="ARBA" id="ARBA00023002"/>
    </source>
</evidence>
<dbReference type="Pfam" id="PF00056">
    <property type="entry name" value="Ldh_1_N"/>
    <property type="match status" value="1"/>
</dbReference>
<dbReference type="KEGG" id="lji:ELX58_04950"/>
<organism evidence="15 16">
    <name type="scientific">Acetilactobacillus jinshanensis</name>
    <dbReference type="NCBI Taxonomy" id="1720083"/>
    <lineage>
        <taxon>Bacteria</taxon>
        <taxon>Bacillati</taxon>
        <taxon>Bacillota</taxon>
        <taxon>Bacilli</taxon>
        <taxon>Lactobacillales</taxon>
        <taxon>Lactobacillaceae</taxon>
        <taxon>Acetilactobacillus</taxon>
    </lineage>
</organism>
<dbReference type="UniPathway" id="UPA00554">
    <property type="reaction ID" value="UER00611"/>
</dbReference>
<comment type="caution">
    <text evidence="10">Lacks conserved residue(s) required for the propagation of feature annotation.</text>
</comment>
<dbReference type="PRINTS" id="PR00086">
    <property type="entry name" value="LLDHDRGNASE"/>
</dbReference>
<keyword evidence="6 10" id="KW-0560">Oxidoreductase</keyword>
<evidence type="ECO:0000256" key="5">
    <source>
        <dbReference type="ARBA" id="ARBA00016495"/>
    </source>
</evidence>
<comment type="catalytic activity">
    <reaction evidence="8 10">
        <text>(S)-lactate + NAD(+) = pyruvate + NADH + H(+)</text>
        <dbReference type="Rhea" id="RHEA:23444"/>
        <dbReference type="ChEBI" id="CHEBI:15361"/>
        <dbReference type="ChEBI" id="CHEBI:15378"/>
        <dbReference type="ChEBI" id="CHEBI:16651"/>
        <dbReference type="ChEBI" id="CHEBI:57540"/>
        <dbReference type="ChEBI" id="CHEBI:57945"/>
        <dbReference type="EC" id="1.1.1.27"/>
    </reaction>
</comment>
<dbReference type="Proteomes" id="UP000294321">
    <property type="component" value="Chromosome"/>
</dbReference>
<comment type="subcellular location">
    <subcellularLocation>
        <location evidence="10">Cytoplasm</location>
    </subcellularLocation>
</comment>
<feature type="binding site" evidence="10 12">
    <location>
        <position position="36"/>
    </location>
    <ligand>
        <name>NAD(+)</name>
        <dbReference type="ChEBI" id="CHEBI:57540"/>
    </ligand>
</feature>
<dbReference type="GO" id="GO:0006089">
    <property type="term" value="P:lactate metabolic process"/>
    <property type="evidence" value="ECO:0007669"/>
    <property type="project" value="TreeGrafter"/>
</dbReference>
<name>A0A4P6ZLM9_9LACO</name>
<keyword evidence="10" id="KW-0597">Phosphoprotein</keyword>
<feature type="binding site" evidence="10">
    <location>
        <position position="144"/>
    </location>
    <ligand>
        <name>NAD(+)</name>
        <dbReference type="ChEBI" id="CHEBI:57540"/>
    </ligand>
</feature>
<feature type="modified residue" description="Phosphotyrosine" evidence="10">
    <location>
        <position position="220"/>
    </location>
</feature>
<dbReference type="PROSITE" id="PS00064">
    <property type="entry name" value="L_LDH"/>
    <property type="match status" value="1"/>
</dbReference>
<feature type="binding site" evidence="10">
    <location>
        <position position="102"/>
    </location>
    <ligand>
        <name>NAD(+)</name>
        <dbReference type="ChEBI" id="CHEBI:57540"/>
    </ligand>
</feature>
<dbReference type="HAMAP" id="MF_00488">
    <property type="entry name" value="Lactate_dehydrog"/>
    <property type="match status" value="1"/>
</dbReference>
<comment type="similarity">
    <text evidence="2 10">Belongs to the LDH/MDH superfamily. LDH family.</text>
</comment>
<dbReference type="PANTHER" id="PTHR43128">
    <property type="entry name" value="L-2-HYDROXYCARBOXYLATE DEHYDROGENASE (NAD(P)(+))"/>
    <property type="match status" value="1"/>
</dbReference>
<accession>A0A4P6ZLM9</accession>
<feature type="binding site" evidence="10">
    <location>
        <position position="41"/>
    </location>
    <ligand>
        <name>NAD(+)</name>
        <dbReference type="ChEBI" id="CHEBI:57540"/>
    </ligand>
</feature>
<evidence type="ECO:0000256" key="10">
    <source>
        <dbReference type="HAMAP-Rule" id="MF_00488"/>
    </source>
</evidence>
<reference evidence="16" key="1">
    <citation type="submission" date="2018-12" db="EMBL/GenBank/DDBJ databases">
        <title>A new species of lactobacillus.</title>
        <authorList>
            <person name="Jian Y."/>
            <person name="Xin L."/>
            <person name="Hong Z.J."/>
            <person name="Ming L.Z."/>
            <person name="Hong X.Z."/>
        </authorList>
    </citation>
    <scope>NUCLEOTIDE SEQUENCE [LARGE SCALE GENOMIC DNA]</scope>
    <source>
        <strain evidence="16">HSLZ-75</strain>
    </source>
</reference>
<dbReference type="SUPFAM" id="SSF51735">
    <property type="entry name" value="NAD(P)-binding Rossmann-fold domains"/>
    <property type="match status" value="1"/>
</dbReference>
<proteinExistence type="inferred from homology"/>
<evidence type="ECO:0000259" key="14">
    <source>
        <dbReference type="Pfam" id="PF02866"/>
    </source>
</evidence>
<evidence type="ECO:0000256" key="12">
    <source>
        <dbReference type="PIRSR" id="PIRSR000102-3"/>
    </source>
</evidence>
<dbReference type="OrthoDB" id="9802969at2"/>
<evidence type="ECO:0000256" key="3">
    <source>
        <dbReference type="ARBA" id="ARBA00011881"/>
    </source>
</evidence>
<dbReference type="InterPro" id="IPR015955">
    <property type="entry name" value="Lactate_DH/Glyco_Ohase_4_C"/>
</dbReference>
<dbReference type="InterPro" id="IPR036291">
    <property type="entry name" value="NAD(P)-bd_dom_sf"/>
</dbReference>
<protein>
    <recommendedName>
        <fullName evidence="5 10">L-lactate dehydrogenase</fullName>
        <shortName evidence="10">L-LDH</shortName>
        <ecNumber evidence="4 10">1.1.1.27</ecNumber>
    </recommendedName>
</protein>
<dbReference type="RefSeq" id="WP_133442052.1">
    <property type="nucleotide sequence ID" value="NZ_CP034726.1"/>
</dbReference>
<feature type="domain" description="Lactate/malate dehydrogenase N-terminal" evidence="13">
    <location>
        <begin position="6"/>
        <end position="143"/>
    </location>
</feature>
<keyword evidence="16" id="KW-1185">Reference proteome</keyword>
<dbReference type="CDD" id="cd05291">
    <property type="entry name" value="HicDH_like"/>
    <property type="match status" value="1"/>
</dbReference>
<dbReference type="SUPFAM" id="SSF56327">
    <property type="entry name" value="LDH C-terminal domain-like"/>
    <property type="match status" value="1"/>
</dbReference>
<keyword evidence="10" id="KW-0963">Cytoplasm</keyword>
<evidence type="ECO:0000256" key="9">
    <source>
        <dbReference type="ARBA" id="ARBA00056904"/>
    </source>
</evidence>
<evidence type="ECO:0000256" key="8">
    <source>
        <dbReference type="ARBA" id="ARBA00049258"/>
    </source>
</evidence>
<evidence type="ECO:0000313" key="15">
    <source>
        <dbReference type="EMBL" id="QBP18493.1"/>
    </source>
</evidence>
<dbReference type="Gene3D" id="3.40.50.720">
    <property type="entry name" value="NAD(P)-binding Rossmann-like Domain"/>
    <property type="match status" value="1"/>
</dbReference>
<dbReference type="NCBIfam" id="NF000824">
    <property type="entry name" value="PRK00066.1"/>
    <property type="match status" value="1"/>
</dbReference>
<comment type="subunit">
    <text evidence="3 10">Homotetramer.</text>
</comment>
<dbReference type="PANTHER" id="PTHR43128:SF16">
    <property type="entry name" value="L-LACTATE DEHYDROGENASE"/>
    <property type="match status" value="1"/>
</dbReference>
<dbReference type="Gene3D" id="3.90.110.10">
    <property type="entry name" value="Lactate dehydrogenase/glycoside hydrolase, family 4, C-terminal"/>
    <property type="match status" value="1"/>
</dbReference>
<dbReference type="InterPro" id="IPR011304">
    <property type="entry name" value="L-lactate_DH"/>
</dbReference>
<dbReference type="PIRSF" id="PIRSF000102">
    <property type="entry name" value="Lac_mal_DH"/>
    <property type="match status" value="1"/>
</dbReference>
<dbReference type="Pfam" id="PF02866">
    <property type="entry name" value="Ldh_1_C"/>
    <property type="match status" value="1"/>
</dbReference>
<evidence type="ECO:0000256" key="7">
    <source>
        <dbReference type="ARBA" id="ARBA00023027"/>
    </source>
</evidence>
<dbReference type="InterPro" id="IPR001236">
    <property type="entry name" value="Lactate/malate_DH_N"/>
</dbReference>
<feature type="binding site" evidence="12">
    <location>
        <begin position="11"/>
        <end position="16"/>
    </location>
    <ligand>
        <name>NAD(+)</name>
        <dbReference type="ChEBI" id="CHEBI:57540"/>
    </ligand>
</feature>
<evidence type="ECO:0000256" key="11">
    <source>
        <dbReference type="PIRSR" id="PIRSR000102-1"/>
    </source>
</evidence>
<feature type="binding site" evidence="10">
    <location>
        <position position="89"/>
    </location>
    <ligand>
        <name>substrate</name>
    </ligand>
</feature>
<gene>
    <name evidence="10" type="primary">ldh</name>
    <name evidence="15" type="ORF">ELX58_04950</name>
</gene>
<feature type="binding site" evidence="10">
    <location>
        <begin position="121"/>
        <end position="124"/>
    </location>
    <ligand>
        <name>substrate</name>
    </ligand>
</feature>
<dbReference type="AlphaFoldDB" id="A0A4P6ZLM9"/>
<feature type="binding site" evidence="10">
    <location>
        <position position="15"/>
    </location>
    <ligand>
        <name>NAD(+)</name>
        <dbReference type="ChEBI" id="CHEBI:57540"/>
    </ligand>
</feature>
<keyword evidence="7 10" id="KW-0520">NAD</keyword>
<feature type="domain" description="Lactate/malate dehydrogenase C-terminal" evidence="14">
    <location>
        <begin position="146"/>
        <end position="312"/>
    </location>
</feature>
<evidence type="ECO:0000256" key="2">
    <source>
        <dbReference type="ARBA" id="ARBA00006054"/>
    </source>
</evidence>
<dbReference type="NCBIfam" id="TIGR01771">
    <property type="entry name" value="L-LDH-NAD"/>
    <property type="match status" value="1"/>
</dbReference>
<dbReference type="EMBL" id="CP034726">
    <property type="protein sequence ID" value="QBP18493.1"/>
    <property type="molecule type" value="Genomic_DNA"/>
</dbReference>
<dbReference type="InterPro" id="IPR001557">
    <property type="entry name" value="L-lactate/malate_DH"/>
</dbReference>
<feature type="binding site" evidence="10">
    <location>
        <position position="66"/>
    </location>
    <ligand>
        <name>NAD(+)</name>
        <dbReference type="ChEBI" id="CHEBI:57540"/>
    </ligand>
</feature>
<feature type="active site" description="Proton acceptor" evidence="10 11">
    <location>
        <position position="176"/>
    </location>
</feature>